<gene>
    <name evidence="2" type="ORF">QPX54_04730</name>
</gene>
<dbReference type="Proteomes" id="UP001226160">
    <property type="component" value="Unassembled WGS sequence"/>
</dbReference>
<feature type="chain" id="PRO_5043056021" description="DUF4333 domain-containing protein" evidence="1">
    <location>
        <begin position="26"/>
        <end position="141"/>
    </location>
</feature>
<feature type="signal peptide" evidence="1">
    <location>
        <begin position="1"/>
        <end position="25"/>
    </location>
</feature>
<organism evidence="2 3">
    <name type="scientific">Corynebacterium propinquum</name>
    <dbReference type="NCBI Taxonomy" id="43769"/>
    <lineage>
        <taxon>Bacteria</taxon>
        <taxon>Bacillati</taxon>
        <taxon>Actinomycetota</taxon>
        <taxon>Actinomycetes</taxon>
        <taxon>Mycobacteriales</taxon>
        <taxon>Corynebacteriaceae</taxon>
        <taxon>Corynebacterium</taxon>
    </lineage>
</organism>
<name>A0AAP4F6A8_9CORY</name>
<sequence>MLQKKKGITASIFAVLAVTFGGLFAGEAEAAGSKWDIHTTIIGPAGEDLPLREGEQNLGTDRGFGIKHIQERHGGYVPAAGEMEIVLHNAPNCKNGLNGGDKTVECTYPVGGRDMTVAVTERIDERSGDHRPVGVITAFYR</sequence>
<evidence type="ECO:0008006" key="4">
    <source>
        <dbReference type="Google" id="ProtNLM"/>
    </source>
</evidence>
<dbReference type="RefSeq" id="WP_249606016.1">
    <property type="nucleotide sequence ID" value="NZ_CP091865.1"/>
</dbReference>
<evidence type="ECO:0000313" key="3">
    <source>
        <dbReference type="Proteomes" id="UP001226160"/>
    </source>
</evidence>
<evidence type="ECO:0000313" key="2">
    <source>
        <dbReference type="EMBL" id="MDK4325822.1"/>
    </source>
</evidence>
<proteinExistence type="predicted"/>
<reference evidence="2" key="1">
    <citation type="submission" date="2023-05" db="EMBL/GenBank/DDBJ databases">
        <title>Metabolic capabilities are highly conserved among human nasal-associated Corynebacterium species in pangenomic analyses.</title>
        <authorList>
            <person name="Tran T.H."/>
            <person name="Roberts A.Q."/>
            <person name="Escapa I.F."/>
            <person name="Gao W."/>
            <person name="Conlan S."/>
            <person name="Kong H."/>
            <person name="Segre J.A."/>
            <person name="Kelly M.S."/>
            <person name="Lemon K.P."/>
        </authorList>
    </citation>
    <scope>NUCLEOTIDE SEQUENCE</scope>
    <source>
        <strain evidence="2">KPL2654</strain>
    </source>
</reference>
<protein>
    <recommendedName>
        <fullName evidence="4">DUF4333 domain-containing protein</fullName>
    </recommendedName>
</protein>
<dbReference type="EMBL" id="JASNVP010000004">
    <property type="protein sequence ID" value="MDK4325822.1"/>
    <property type="molecule type" value="Genomic_DNA"/>
</dbReference>
<dbReference type="AlphaFoldDB" id="A0AAP4F6A8"/>
<keyword evidence="1" id="KW-0732">Signal</keyword>
<evidence type="ECO:0000256" key="1">
    <source>
        <dbReference type="SAM" id="SignalP"/>
    </source>
</evidence>
<comment type="caution">
    <text evidence="2">The sequence shown here is derived from an EMBL/GenBank/DDBJ whole genome shotgun (WGS) entry which is preliminary data.</text>
</comment>
<accession>A0AAP4F6A8</accession>